<keyword evidence="12" id="KW-1185">Reference proteome</keyword>
<dbReference type="InterPro" id="IPR027417">
    <property type="entry name" value="P-loop_NTPase"/>
</dbReference>
<evidence type="ECO:0000256" key="9">
    <source>
        <dbReference type="ARBA" id="ARBA00023136"/>
    </source>
</evidence>
<dbReference type="InterPro" id="IPR003593">
    <property type="entry name" value="AAA+_ATPase"/>
</dbReference>
<organism evidence="11 12">
    <name type="scientific">Labrys monachus</name>
    <dbReference type="NCBI Taxonomy" id="217067"/>
    <lineage>
        <taxon>Bacteria</taxon>
        <taxon>Pseudomonadati</taxon>
        <taxon>Pseudomonadota</taxon>
        <taxon>Alphaproteobacteria</taxon>
        <taxon>Hyphomicrobiales</taxon>
        <taxon>Xanthobacteraceae</taxon>
        <taxon>Labrys</taxon>
    </lineage>
</organism>
<evidence type="ECO:0000256" key="7">
    <source>
        <dbReference type="ARBA" id="ARBA00022840"/>
    </source>
</evidence>
<evidence type="ECO:0000256" key="8">
    <source>
        <dbReference type="ARBA" id="ARBA00022967"/>
    </source>
</evidence>
<comment type="caution">
    <text evidence="11">The sequence shown here is derived from an EMBL/GenBank/DDBJ whole genome shotgun (WGS) entry which is preliminary data.</text>
</comment>
<dbReference type="PANTHER" id="PTHR43790">
    <property type="entry name" value="CARBOHYDRATE TRANSPORT ATP-BINDING PROTEIN MG119-RELATED"/>
    <property type="match status" value="1"/>
</dbReference>
<dbReference type="Gene3D" id="3.40.50.300">
    <property type="entry name" value="P-loop containing nucleotide triphosphate hydrolases"/>
    <property type="match status" value="2"/>
</dbReference>
<keyword evidence="3" id="KW-1003">Cell membrane</keyword>
<dbReference type="RefSeq" id="WP_307425164.1">
    <property type="nucleotide sequence ID" value="NZ_JAUSVK010000001.1"/>
</dbReference>
<evidence type="ECO:0000256" key="1">
    <source>
        <dbReference type="ARBA" id="ARBA00005417"/>
    </source>
</evidence>
<dbReference type="InterPro" id="IPR050107">
    <property type="entry name" value="ABC_carbohydrate_import_ATPase"/>
</dbReference>
<evidence type="ECO:0000313" key="11">
    <source>
        <dbReference type="EMBL" id="MDQ0391981.1"/>
    </source>
</evidence>
<dbReference type="EMBL" id="JAUSVK010000001">
    <property type="protein sequence ID" value="MDQ0391981.1"/>
    <property type="molecule type" value="Genomic_DNA"/>
</dbReference>
<sequence>MSADDNLLLRIRGVAKRFDSVVALRSADLEVRAGEVHALMGANGAGKSTLVKIITGVFPADAGEIALSGKASVFRSPAEARKAGIVSVYQDPAIVPDLTVAQNMRLARVPLDAVKAAMRDLGIDHIDLSRTARDIDFALLRLIDLSRAIASNPSILLLDEITAALPVDLSERVFALVREWRRSGRSVIFISHRMAEVAALCDRATVLRDGITVGVTPTAGAESRIVDMMLGTDVARAAAEAPARRASAAVADRPAAIEVRDLAYGHALRGVSFRVAPGEVLGVAALEGQGQEELFDCIAGVRRASSGEIRTHGEVLRLRHPADAIRAGLVLVPANRLQALLQQRSIRENVALAAFGRLRAWGPIAMDEEKRRVDDAVRRLQIDTRASPELRRLSGGNQQKVVIARWLASGFRTLLCFDPTRGIDIGTKRQIYALLREIAAQGASVLLFTSELPEIRLACDRAIVLFGGRISGAMDAGEADEARLLHAAHGLSAPDAVEAHP</sequence>
<keyword evidence="8" id="KW-1278">Translocase</keyword>
<keyword evidence="5" id="KW-0677">Repeat</keyword>
<dbReference type="CDD" id="cd03215">
    <property type="entry name" value="ABC_Carb_Monos_II"/>
    <property type="match status" value="1"/>
</dbReference>
<dbReference type="PANTHER" id="PTHR43790:SF3">
    <property type="entry name" value="D-ALLOSE IMPORT ATP-BINDING PROTEIN ALSA-RELATED"/>
    <property type="match status" value="1"/>
</dbReference>
<protein>
    <submittedName>
        <fullName evidence="11">Ribose transport system ATP-binding protein</fullName>
    </submittedName>
</protein>
<comment type="similarity">
    <text evidence="1">Belongs to the ABC transporter superfamily.</text>
</comment>
<dbReference type="PROSITE" id="PS00211">
    <property type="entry name" value="ABC_TRANSPORTER_1"/>
    <property type="match status" value="1"/>
</dbReference>
<dbReference type="Pfam" id="PF00005">
    <property type="entry name" value="ABC_tran"/>
    <property type="match status" value="2"/>
</dbReference>
<dbReference type="CDD" id="cd03216">
    <property type="entry name" value="ABC_Carb_Monos_I"/>
    <property type="match status" value="1"/>
</dbReference>
<evidence type="ECO:0000259" key="10">
    <source>
        <dbReference type="PROSITE" id="PS50893"/>
    </source>
</evidence>
<name>A0ABU0FC23_9HYPH</name>
<keyword evidence="9" id="KW-0472">Membrane</keyword>
<gene>
    <name evidence="11" type="ORF">J3R73_001773</name>
</gene>
<dbReference type="InterPro" id="IPR017871">
    <property type="entry name" value="ABC_transporter-like_CS"/>
</dbReference>
<dbReference type="SUPFAM" id="SSF52540">
    <property type="entry name" value="P-loop containing nucleoside triphosphate hydrolases"/>
    <property type="match status" value="2"/>
</dbReference>
<feature type="domain" description="ABC transporter" evidence="10">
    <location>
        <begin position="252"/>
        <end position="492"/>
    </location>
</feature>
<reference evidence="11 12" key="1">
    <citation type="submission" date="2023-07" db="EMBL/GenBank/DDBJ databases">
        <title>Genomic Encyclopedia of Type Strains, Phase IV (KMG-IV): sequencing the most valuable type-strain genomes for metagenomic binning, comparative biology and taxonomic classification.</title>
        <authorList>
            <person name="Goeker M."/>
        </authorList>
    </citation>
    <scope>NUCLEOTIDE SEQUENCE [LARGE SCALE GENOMIC DNA]</scope>
    <source>
        <strain evidence="11 12">DSM 5896</strain>
    </source>
</reference>
<dbReference type="SMART" id="SM00382">
    <property type="entry name" value="AAA"/>
    <property type="match status" value="1"/>
</dbReference>
<keyword evidence="7 11" id="KW-0067">ATP-binding</keyword>
<feature type="domain" description="ABC transporter" evidence="10">
    <location>
        <begin position="9"/>
        <end position="234"/>
    </location>
</feature>
<keyword evidence="2" id="KW-0813">Transport</keyword>
<dbReference type="Proteomes" id="UP001237448">
    <property type="component" value="Unassembled WGS sequence"/>
</dbReference>
<dbReference type="GO" id="GO:0005524">
    <property type="term" value="F:ATP binding"/>
    <property type="evidence" value="ECO:0007669"/>
    <property type="project" value="UniProtKB-KW"/>
</dbReference>
<evidence type="ECO:0000313" key="12">
    <source>
        <dbReference type="Proteomes" id="UP001237448"/>
    </source>
</evidence>
<dbReference type="PROSITE" id="PS50893">
    <property type="entry name" value="ABC_TRANSPORTER_2"/>
    <property type="match status" value="2"/>
</dbReference>
<evidence type="ECO:0000256" key="3">
    <source>
        <dbReference type="ARBA" id="ARBA00022475"/>
    </source>
</evidence>
<dbReference type="InterPro" id="IPR003439">
    <property type="entry name" value="ABC_transporter-like_ATP-bd"/>
</dbReference>
<accession>A0ABU0FC23</accession>
<evidence type="ECO:0000256" key="5">
    <source>
        <dbReference type="ARBA" id="ARBA00022737"/>
    </source>
</evidence>
<evidence type="ECO:0000256" key="4">
    <source>
        <dbReference type="ARBA" id="ARBA00022597"/>
    </source>
</evidence>
<evidence type="ECO:0000256" key="6">
    <source>
        <dbReference type="ARBA" id="ARBA00022741"/>
    </source>
</evidence>
<proteinExistence type="inferred from homology"/>
<evidence type="ECO:0000256" key="2">
    <source>
        <dbReference type="ARBA" id="ARBA00022448"/>
    </source>
</evidence>
<keyword evidence="4" id="KW-0762">Sugar transport</keyword>
<keyword evidence="6" id="KW-0547">Nucleotide-binding</keyword>